<protein>
    <submittedName>
        <fullName evidence="1">Uncharacterized protein</fullName>
    </submittedName>
</protein>
<dbReference type="OrthoDB" id="4511690at2759"/>
<evidence type="ECO:0000313" key="2">
    <source>
        <dbReference type="Proteomes" id="UP000246702"/>
    </source>
</evidence>
<dbReference type="EMBL" id="MSFK01000038">
    <property type="protein sequence ID" value="PWY70869.1"/>
    <property type="molecule type" value="Genomic_DNA"/>
</dbReference>
<gene>
    <name evidence="1" type="ORF">BO94DRAFT_590183</name>
</gene>
<name>A0A317VBU8_9EURO</name>
<comment type="caution">
    <text evidence="1">The sequence shown here is derived from an EMBL/GenBank/DDBJ whole genome shotgun (WGS) entry which is preliminary data.</text>
</comment>
<evidence type="ECO:0000313" key="1">
    <source>
        <dbReference type="EMBL" id="PWY70869.1"/>
    </source>
</evidence>
<dbReference type="GeneID" id="37118143"/>
<organism evidence="1 2">
    <name type="scientific">Aspergillus sclerotioniger CBS 115572</name>
    <dbReference type="NCBI Taxonomy" id="1450535"/>
    <lineage>
        <taxon>Eukaryota</taxon>
        <taxon>Fungi</taxon>
        <taxon>Dikarya</taxon>
        <taxon>Ascomycota</taxon>
        <taxon>Pezizomycotina</taxon>
        <taxon>Eurotiomycetes</taxon>
        <taxon>Eurotiomycetidae</taxon>
        <taxon>Eurotiales</taxon>
        <taxon>Aspergillaceae</taxon>
        <taxon>Aspergillus</taxon>
        <taxon>Aspergillus subgen. Circumdati</taxon>
    </lineage>
</organism>
<reference evidence="1 2" key="1">
    <citation type="submission" date="2016-12" db="EMBL/GenBank/DDBJ databases">
        <title>The genomes of Aspergillus section Nigri reveals drivers in fungal speciation.</title>
        <authorList>
            <consortium name="DOE Joint Genome Institute"/>
            <person name="Vesth T.C."/>
            <person name="Nybo J."/>
            <person name="Theobald S."/>
            <person name="Brandl J."/>
            <person name="Frisvad J.C."/>
            <person name="Nielsen K.F."/>
            <person name="Lyhne E.K."/>
            <person name="Kogle M.E."/>
            <person name="Kuo A."/>
            <person name="Riley R."/>
            <person name="Clum A."/>
            <person name="Nolan M."/>
            <person name="Lipzen A."/>
            <person name="Salamov A."/>
            <person name="Henrissat B."/>
            <person name="Wiebenga A."/>
            <person name="De Vries R.P."/>
            <person name="Grigoriev I.V."/>
            <person name="Mortensen U.H."/>
            <person name="Andersen M.R."/>
            <person name="Baker S.E."/>
        </authorList>
    </citation>
    <scope>NUCLEOTIDE SEQUENCE [LARGE SCALE GENOMIC DNA]</scope>
    <source>
        <strain evidence="1 2">CBS 115572</strain>
    </source>
</reference>
<proteinExistence type="predicted"/>
<dbReference type="Proteomes" id="UP000246702">
    <property type="component" value="Unassembled WGS sequence"/>
</dbReference>
<dbReference type="AlphaFoldDB" id="A0A317VBU8"/>
<dbReference type="RefSeq" id="XP_025462763.1">
    <property type="nucleotide sequence ID" value="XM_025616000.1"/>
</dbReference>
<sequence>MPDGQTLWETLQYKLSKCSWIPCTRDPDKQRDTLISFLNVVGRPEDPHEWDITEARRKVHEGLGGEKLRTQVENTNEWKKAQFARTDQLLSQLVHDNLLHSRIKPKTAFALIEKNVQRVTYFTMILIPWNILFDELTRPPFNEDYLPITCYEPICWLLGSLYREYAKSEYFAWSPVRFAIARALASPDDEFYEFD</sequence>
<accession>A0A317VBU8</accession>
<keyword evidence="2" id="KW-1185">Reference proteome</keyword>